<comment type="caution">
    <text evidence="3">The sequence shown here is derived from an EMBL/GenBank/DDBJ whole genome shotgun (WGS) entry which is preliminary data.</text>
</comment>
<feature type="region of interest" description="Disordered" evidence="1">
    <location>
        <begin position="233"/>
        <end position="261"/>
    </location>
</feature>
<name>A0A8S2VIP9_9BILA</name>
<evidence type="ECO:0000313" key="4">
    <source>
        <dbReference type="Proteomes" id="UP000681967"/>
    </source>
</evidence>
<dbReference type="Proteomes" id="UP000676336">
    <property type="component" value="Unassembled WGS sequence"/>
</dbReference>
<feature type="compositionally biased region" description="Pro residues" evidence="1">
    <location>
        <begin position="240"/>
        <end position="251"/>
    </location>
</feature>
<feature type="compositionally biased region" description="Low complexity" evidence="1">
    <location>
        <begin position="252"/>
        <end position="261"/>
    </location>
</feature>
<feature type="non-terminal residue" evidence="3">
    <location>
        <position position="1"/>
    </location>
</feature>
<reference evidence="3" key="1">
    <citation type="submission" date="2021-02" db="EMBL/GenBank/DDBJ databases">
        <authorList>
            <person name="Nowell W R."/>
        </authorList>
    </citation>
    <scope>NUCLEOTIDE SEQUENCE</scope>
</reference>
<evidence type="ECO:0000313" key="2">
    <source>
        <dbReference type="EMBL" id="CAF4375348.1"/>
    </source>
</evidence>
<protein>
    <submittedName>
        <fullName evidence="3">Uncharacterized protein</fullName>
    </submittedName>
</protein>
<evidence type="ECO:0000256" key="1">
    <source>
        <dbReference type="SAM" id="MobiDB-lite"/>
    </source>
</evidence>
<feature type="region of interest" description="Disordered" evidence="1">
    <location>
        <begin position="1"/>
        <end position="30"/>
    </location>
</feature>
<feature type="compositionally biased region" description="Low complexity" evidence="1">
    <location>
        <begin position="12"/>
        <end position="30"/>
    </location>
</feature>
<evidence type="ECO:0000313" key="3">
    <source>
        <dbReference type="EMBL" id="CAF4387911.1"/>
    </source>
</evidence>
<dbReference type="EMBL" id="CAJOBI010051756">
    <property type="protein sequence ID" value="CAF4375348.1"/>
    <property type="molecule type" value="Genomic_DNA"/>
</dbReference>
<dbReference type="AlphaFoldDB" id="A0A8S2VIP9"/>
<accession>A0A8S2VIP9</accession>
<organism evidence="3 4">
    <name type="scientific">Rotaria magnacalcarata</name>
    <dbReference type="NCBI Taxonomy" id="392030"/>
    <lineage>
        <taxon>Eukaryota</taxon>
        <taxon>Metazoa</taxon>
        <taxon>Spiralia</taxon>
        <taxon>Gnathifera</taxon>
        <taxon>Rotifera</taxon>
        <taxon>Eurotatoria</taxon>
        <taxon>Bdelloidea</taxon>
        <taxon>Philodinida</taxon>
        <taxon>Philodinidae</taxon>
        <taxon>Rotaria</taxon>
    </lineage>
</organism>
<dbReference type="EMBL" id="CAJOBH010052977">
    <property type="protein sequence ID" value="CAF4387911.1"/>
    <property type="molecule type" value="Genomic_DNA"/>
</dbReference>
<gene>
    <name evidence="3" type="ORF">BYL167_LOCUS31023</name>
    <name evidence="2" type="ORF">SMN809_LOCUS29329</name>
</gene>
<dbReference type="Proteomes" id="UP000681967">
    <property type="component" value="Unassembled WGS sequence"/>
</dbReference>
<sequence length="307" mass="33834">FASEDEIEVDPNLSAPTATTLPTTTANNPTMTLTDLSQGITRANPLWSTLTIGELQKLLQRPKEIRLIYDFNNLTRTNTNDSSSTSFLHYVIQIANQCLTSIAERQSQTEMKTAKKQTAKKQQSLRSKCYCSCCSSHHQHPFTMKDQKRTLTKTANSPNAEICALLQMPQTIPMQDFSNEDILTVQTSLSNNTNSISDGDLHNKQSSLSQCDEQVDIFDNLSWPPNTVAMPMEQSQVSSIPPPPPSLPPQTQPITTSTNTTTELPPLLTLLLPMMNGVEPTPPPSSESSISEALFAINNTTNLLLQN</sequence>
<proteinExistence type="predicted"/>